<evidence type="ECO:0000256" key="2">
    <source>
        <dbReference type="SAM" id="Phobius"/>
    </source>
</evidence>
<name>A0A4Y6PXI7_PERCE</name>
<dbReference type="RefSeq" id="WP_141199509.1">
    <property type="nucleotide sequence ID" value="NZ_CP041186.1"/>
</dbReference>
<keyword evidence="4" id="KW-1185">Reference proteome</keyword>
<gene>
    <name evidence="3" type="ORF">FIV42_20560</name>
</gene>
<dbReference type="EMBL" id="CP041186">
    <property type="protein sequence ID" value="QDG53048.1"/>
    <property type="molecule type" value="Genomic_DNA"/>
</dbReference>
<evidence type="ECO:0000313" key="4">
    <source>
        <dbReference type="Proteomes" id="UP000315995"/>
    </source>
</evidence>
<reference evidence="3 4" key="1">
    <citation type="submission" date="2019-06" db="EMBL/GenBank/DDBJ databases">
        <title>Persicimonas caeni gen. nov., sp. nov., a predatory bacterium isolated from solar saltern.</title>
        <authorList>
            <person name="Wang S."/>
        </authorList>
    </citation>
    <scope>NUCLEOTIDE SEQUENCE [LARGE SCALE GENOMIC DNA]</scope>
    <source>
        <strain evidence="3 4">YN101</strain>
    </source>
</reference>
<organism evidence="3 4">
    <name type="scientific">Persicimonas caeni</name>
    <dbReference type="NCBI Taxonomy" id="2292766"/>
    <lineage>
        <taxon>Bacteria</taxon>
        <taxon>Deltaproteobacteria</taxon>
        <taxon>Bradymonadales</taxon>
        <taxon>Bradymonadaceae</taxon>
        <taxon>Persicimonas</taxon>
    </lineage>
</organism>
<keyword evidence="2" id="KW-0812">Transmembrane</keyword>
<feature type="region of interest" description="Disordered" evidence="1">
    <location>
        <begin position="116"/>
        <end position="150"/>
    </location>
</feature>
<accession>A0A4Y6PXI7</accession>
<dbReference type="Proteomes" id="UP000315995">
    <property type="component" value="Chromosome"/>
</dbReference>
<sequence>MCSKDDGVFLPEASLKEAQNKHPQAGSSRRWSNLGLLVAVTAGFWCLAAGLAAPASAHCMFSDPGAGAGTDCRGDASAQLALLRTGSAARAETDTSSWPPLDAKASAQPLIAAQALDGWQSHPGRQSAQSSPQFPLYHVAPKQSPPGSVG</sequence>
<evidence type="ECO:0000256" key="1">
    <source>
        <dbReference type="SAM" id="MobiDB-lite"/>
    </source>
</evidence>
<protein>
    <submittedName>
        <fullName evidence="3">Uncharacterized protein</fullName>
    </submittedName>
</protein>
<proteinExistence type="predicted"/>
<feature type="transmembrane region" description="Helical" evidence="2">
    <location>
        <begin position="34"/>
        <end position="53"/>
    </location>
</feature>
<evidence type="ECO:0000313" key="3">
    <source>
        <dbReference type="EMBL" id="QDG53048.1"/>
    </source>
</evidence>
<dbReference type="AlphaFoldDB" id="A0A4Y6PXI7"/>
<accession>A0A5B8Y905</accession>
<feature type="compositionally biased region" description="Polar residues" evidence="1">
    <location>
        <begin position="123"/>
        <end position="133"/>
    </location>
</feature>
<keyword evidence="2" id="KW-0472">Membrane</keyword>
<keyword evidence="2" id="KW-1133">Transmembrane helix</keyword>